<dbReference type="Proteomes" id="UP000219338">
    <property type="component" value="Unassembled WGS sequence"/>
</dbReference>
<keyword evidence="3" id="KW-1185">Reference proteome</keyword>
<organism evidence="2 3">
    <name type="scientific">Armillaria ostoyae</name>
    <name type="common">Armillaria root rot fungus</name>
    <dbReference type="NCBI Taxonomy" id="47428"/>
    <lineage>
        <taxon>Eukaryota</taxon>
        <taxon>Fungi</taxon>
        <taxon>Dikarya</taxon>
        <taxon>Basidiomycota</taxon>
        <taxon>Agaricomycotina</taxon>
        <taxon>Agaricomycetes</taxon>
        <taxon>Agaricomycetidae</taxon>
        <taxon>Agaricales</taxon>
        <taxon>Marasmiineae</taxon>
        <taxon>Physalacriaceae</taxon>
        <taxon>Armillaria</taxon>
    </lineage>
</organism>
<gene>
    <name evidence="2" type="ORF">ARMOST_22445</name>
</gene>
<dbReference type="EMBL" id="FUEG01000071">
    <property type="protein sequence ID" value="SJL18843.1"/>
    <property type="molecule type" value="Genomic_DNA"/>
</dbReference>
<evidence type="ECO:0000313" key="3">
    <source>
        <dbReference type="Proteomes" id="UP000219338"/>
    </source>
</evidence>
<evidence type="ECO:0000256" key="1">
    <source>
        <dbReference type="SAM" id="SignalP"/>
    </source>
</evidence>
<keyword evidence="1" id="KW-0732">Signal</keyword>
<protein>
    <submittedName>
        <fullName evidence="2">Uncharacterized protein</fullName>
    </submittedName>
</protein>
<feature type="signal peptide" evidence="1">
    <location>
        <begin position="1"/>
        <end position="18"/>
    </location>
</feature>
<sequence length="133" mass="13970">MAALSGTTILSSTTLGMALVINAQSILTLNAAAMSVTPKLCALSIAIPGTPAANGYPTSAQRFLSKYLAPRGIISHSSQTAVTPAVLPARDSETQESGAYTQPLMLPSTIYYTLSMNGYLTIDPCYRRIGDQI</sequence>
<proteinExistence type="predicted"/>
<name>A0A284SCY2_ARMOS</name>
<evidence type="ECO:0000313" key="2">
    <source>
        <dbReference type="EMBL" id="SJL18843.1"/>
    </source>
</evidence>
<reference evidence="3" key="1">
    <citation type="journal article" date="2017" name="Nat. Ecol. Evol.">
        <title>Genome expansion and lineage-specific genetic innovations in the forest pathogenic fungi Armillaria.</title>
        <authorList>
            <person name="Sipos G."/>
            <person name="Prasanna A.N."/>
            <person name="Walter M.C."/>
            <person name="O'Connor E."/>
            <person name="Balint B."/>
            <person name="Krizsan K."/>
            <person name="Kiss B."/>
            <person name="Hess J."/>
            <person name="Varga T."/>
            <person name="Slot J."/>
            <person name="Riley R."/>
            <person name="Boka B."/>
            <person name="Rigling D."/>
            <person name="Barry K."/>
            <person name="Lee J."/>
            <person name="Mihaltcheva S."/>
            <person name="LaButti K."/>
            <person name="Lipzen A."/>
            <person name="Waldron R."/>
            <person name="Moloney N.M."/>
            <person name="Sperisen C."/>
            <person name="Kredics L."/>
            <person name="Vagvoelgyi C."/>
            <person name="Patrignani A."/>
            <person name="Fitzpatrick D."/>
            <person name="Nagy I."/>
            <person name="Doyle S."/>
            <person name="Anderson J.B."/>
            <person name="Grigoriev I.V."/>
            <person name="Gueldener U."/>
            <person name="Muensterkoetter M."/>
            <person name="Nagy L.G."/>
        </authorList>
    </citation>
    <scope>NUCLEOTIDE SEQUENCE [LARGE SCALE GENOMIC DNA]</scope>
    <source>
        <strain evidence="3">C18/9</strain>
    </source>
</reference>
<accession>A0A284SCY2</accession>
<dbReference type="AlphaFoldDB" id="A0A284SCY2"/>
<feature type="chain" id="PRO_5012967450" evidence="1">
    <location>
        <begin position="19"/>
        <end position="133"/>
    </location>
</feature>